<evidence type="ECO:0000256" key="1">
    <source>
        <dbReference type="SAM" id="SignalP"/>
    </source>
</evidence>
<reference evidence="2 3" key="1">
    <citation type="submission" date="2019-09" db="EMBL/GenBank/DDBJ databases">
        <title>Ecophysiology of the spiral-shaped methanotroph Methylospira mobilis as revealed by the complete genome sequence.</title>
        <authorList>
            <person name="Oshkin I.Y."/>
            <person name="Dedysh S.N."/>
            <person name="Miroshnikov K."/>
            <person name="Danilova O.V."/>
            <person name="Hakobyan A."/>
            <person name="Liesack W."/>
        </authorList>
    </citation>
    <scope>NUCLEOTIDE SEQUENCE [LARGE SCALE GENOMIC DNA]</scope>
    <source>
        <strain evidence="2 3">Shm1</strain>
    </source>
</reference>
<evidence type="ECO:0000313" key="2">
    <source>
        <dbReference type="EMBL" id="QFY43691.1"/>
    </source>
</evidence>
<dbReference type="EMBL" id="CP044205">
    <property type="protein sequence ID" value="QFY43691.1"/>
    <property type="molecule type" value="Genomic_DNA"/>
</dbReference>
<name>A0A5Q0BN80_9GAMM</name>
<organism evidence="2 3">
    <name type="scientific">Candidatus Methylospira mobilis</name>
    <dbReference type="NCBI Taxonomy" id="1808979"/>
    <lineage>
        <taxon>Bacteria</taxon>
        <taxon>Pseudomonadati</taxon>
        <taxon>Pseudomonadota</taxon>
        <taxon>Gammaproteobacteria</taxon>
        <taxon>Methylococcales</taxon>
        <taxon>Methylococcaceae</taxon>
        <taxon>Candidatus Methylospira</taxon>
    </lineage>
</organism>
<dbReference type="AlphaFoldDB" id="A0A5Q0BN80"/>
<dbReference type="Pfam" id="PF11075">
    <property type="entry name" value="DUF2780"/>
    <property type="match status" value="1"/>
</dbReference>
<dbReference type="InParanoid" id="A0A5Q0BN80"/>
<dbReference type="Proteomes" id="UP000325755">
    <property type="component" value="Chromosome"/>
</dbReference>
<gene>
    <name evidence="2" type="ORF">F6R98_14530</name>
</gene>
<dbReference type="KEGG" id="mmob:F6R98_14530"/>
<dbReference type="OrthoDB" id="8546843at2"/>
<dbReference type="RefSeq" id="WP_153249673.1">
    <property type="nucleotide sequence ID" value="NZ_CP044205.1"/>
</dbReference>
<dbReference type="InterPro" id="IPR021302">
    <property type="entry name" value="DUF2780_VcgC/VcgE"/>
</dbReference>
<sequence length="198" mass="19942">MKPHKTSTRLSSLAIIALCFTPWFVAAAGQTSAQTLPSSVTNTAAQISNAANQVAGGAAAANSALSNLALASTLARQLNITPQQALGGAGSIFSIAKQQLNPTDFSQLSKAVPDINQYLTAAAPLLSSSSNTTALLGSAAGLLGGQGSSLSELATLAGSFQKLGLSPDLIQQFVPIMLQYVQSQGGSTAASLLKNALL</sequence>
<proteinExistence type="predicted"/>
<feature type="signal peptide" evidence="1">
    <location>
        <begin position="1"/>
        <end position="27"/>
    </location>
</feature>
<protein>
    <submittedName>
        <fullName evidence="2">DUF2780 domain-containing protein</fullName>
    </submittedName>
</protein>
<accession>A0A5Q0BN80</accession>
<feature type="chain" id="PRO_5024997043" evidence="1">
    <location>
        <begin position="28"/>
        <end position="198"/>
    </location>
</feature>
<keyword evidence="3" id="KW-1185">Reference proteome</keyword>
<evidence type="ECO:0000313" key="3">
    <source>
        <dbReference type="Proteomes" id="UP000325755"/>
    </source>
</evidence>
<keyword evidence="1" id="KW-0732">Signal</keyword>